<gene>
    <name evidence="1" type="ORF">EVAR_57587_1</name>
</gene>
<keyword evidence="2" id="KW-1185">Reference proteome</keyword>
<accession>A0A4C1Z9N4</accession>
<evidence type="ECO:0000313" key="1">
    <source>
        <dbReference type="EMBL" id="GBP83325.1"/>
    </source>
</evidence>
<evidence type="ECO:0000313" key="2">
    <source>
        <dbReference type="Proteomes" id="UP000299102"/>
    </source>
</evidence>
<protein>
    <submittedName>
        <fullName evidence="1">Uncharacterized protein</fullName>
    </submittedName>
</protein>
<name>A0A4C1Z9N4_EUMVA</name>
<organism evidence="1 2">
    <name type="scientific">Eumeta variegata</name>
    <name type="common">Bagworm moth</name>
    <name type="synonym">Eumeta japonica</name>
    <dbReference type="NCBI Taxonomy" id="151549"/>
    <lineage>
        <taxon>Eukaryota</taxon>
        <taxon>Metazoa</taxon>
        <taxon>Ecdysozoa</taxon>
        <taxon>Arthropoda</taxon>
        <taxon>Hexapoda</taxon>
        <taxon>Insecta</taxon>
        <taxon>Pterygota</taxon>
        <taxon>Neoptera</taxon>
        <taxon>Endopterygota</taxon>
        <taxon>Lepidoptera</taxon>
        <taxon>Glossata</taxon>
        <taxon>Ditrysia</taxon>
        <taxon>Tineoidea</taxon>
        <taxon>Psychidae</taxon>
        <taxon>Oiketicinae</taxon>
        <taxon>Eumeta</taxon>
    </lineage>
</organism>
<sequence>MFCCVESARRISFATFSSTRPSRLRRGRERRWTGFLMTFAHRESAVRSGDENMKVRTELAIFRNTLARFASHAGDRDKFVVALSASAAILGEFTQA</sequence>
<proteinExistence type="predicted"/>
<dbReference type="AlphaFoldDB" id="A0A4C1Z9N4"/>
<reference evidence="1 2" key="1">
    <citation type="journal article" date="2019" name="Commun. Biol.">
        <title>The bagworm genome reveals a unique fibroin gene that provides high tensile strength.</title>
        <authorList>
            <person name="Kono N."/>
            <person name="Nakamura H."/>
            <person name="Ohtoshi R."/>
            <person name="Tomita M."/>
            <person name="Numata K."/>
            <person name="Arakawa K."/>
        </authorList>
    </citation>
    <scope>NUCLEOTIDE SEQUENCE [LARGE SCALE GENOMIC DNA]</scope>
</reference>
<dbReference type="Proteomes" id="UP000299102">
    <property type="component" value="Unassembled WGS sequence"/>
</dbReference>
<dbReference type="EMBL" id="BGZK01001614">
    <property type="protein sequence ID" value="GBP83325.1"/>
    <property type="molecule type" value="Genomic_DNA"/>
</dbReference>
<comment type="caution">
    <text evidence="1">The sequence shown here is derived from an EMBL/GenBank/DDBJ whole genome shotgun (WGS) entry which is preliminary data.</text>
</comment>